<accession>A0A162D1I6</accession>
<proteinExistence type="predicted"/>
<dbReference type="AlphaFoldDB" id="A0A162D1I6"/>
<dbReference type="Proteomes" id="UP000075806">
    <property type="component" value="Unassembled WGS sequence"/>
</dbReference>
<dbReference type="GO" id="GO:0005524">
    <property type="term" value="F:ATP binding"/>
    <property type="evidence" value="ECO:0007669"/>
    <property type="project" value="InterPro"/>
</dbReference>
<organism evidence="2 3">
    <name type="scientific">Alkalihalobacillus trypoxylicola</name>
    <dbReference type="NCBI Taxonomy" id="519424"/>
    <lineage>
        <taxon>Bacteria</taxon>
        <taxon>Bacillati</taxon>
        <taxon>Bacillota</taxon>
        <taxon>Bacilli</taxon>
        <taxon>Bacillales</taxon>
        <taxon>Bacillaceae</taxon>
        <taxon>Alkalihalobacillus</taxon>
    </lineage>
</organism>
<keyword evidence="3" id="KW-1185">Reference proteome</keyword>
<gene>
    <name evidence="2" type="ORF">AZF04_11065</name>
</gene>
<dbReference type="InterPro" id="IPR027417">
    <property type="entry name" value="P-loop_NTPase"/>
</dbReference>
<dbReference type="InterPro" id="IPR052934">
    <property type="entry name" value="Methyl-DNA_Rec/Restrict_Enz"/>
</dbReference>
<sequence>MELRDLNKLANQSKHNYSHYFNSKDFKLPRDFKDLFSEVLNSNDATIHYNDYTAEIIRNSGNKIFFPNQWFYIATFVVDYVKELIKYKKCLEDVCEAYFSNSKAFWNEIKDLKGSEIEDITPNLNKAIEEHFINEQQNKDYLITFITDYSWWYGQKTIDRTDYYVSPCLNLLELVNVSQSYVSQIVSYMAENEQLFTMGLELQEQRADEASNIVDNSNHVAENIIVYGAPGTGKSNYLEKNFFNGTRVVFHSEYSYYDFVGSYKPVPVYKRGETLYGVDGEEFSLGEPRINYQYVPGPFINVLIEAIENPTEQFTLLIEEINRANAPSVFGDIFQLMDRNKDGRSEYVIIPNVELAKYLSSLGGTVQHLSKGLYIPNNMNIVATMNSADQGVFVLDSAFKRRWKYKYMEIKESGFVHEDILVKYAGATFKWRMLLASINNKLKQLEINEDRLIGPYFISPDEIEDNKNVAAKLLIYLWDDVVRYKHNDFFVDGIRTYSELVNAYYNEVDIMEIVDDLNKMISKESILEEEEMELEEIQELDEE</sequence>
<dbReference type="PANTHER" id="PTHR37291:SF1">
    <property type="entry name" value="TYPE IV METHYL-DIRECTED RESTRICTION ENZYME ECOKMCRB SUBUNIT"/>
    <property type="match status" value="1"/>
</dbReference>
<evidence type="ECO:0000313" key="3">
    <source>
        <dbReference type="Proteomes" id="UP000075806"/>
    </source>
</evidence>
<dbReference type="GO" id="GO:0016887">
    <property type="term" value="F:ATP hydrolysis activity"/>
    <property type="evidence" value="ECO:0007669"/>
    <property type="project" value="InterPro"/>
</dbReference>
<reference evidence="2" key="1">
    <citation type="submission" date="2016-02" db="EMBL/GenBank/DDBJ databases">
        <title>Genome sequence of Bacillus trypoxylicola KCTC 13244(T).</title>
        <authorList>
            <person name="Jeong H."/>
            <person name="Park S.-H."/>
            <person name="Choi S.-K."/>
        </authorList>
    </citation>
    <scope>NUCLEOTIDE SEQUENCE [LARGE SCALE GENOMIC DNA]</scope>
    <source>
        <strain evidence="2">KCTC 13244</strain>
    </source>
</reference>
<dbReference type="Gene3D" id="3.40.50.300">
    <property type="entry name" value="P-loop containing nucleotide triphosphate hydrolases"/>
    <property type="match status" value="1"/>
</dbReference>
<protein>
    <recommendedName>
        <fullName evidence="1">ATPase dynein-related AAA domain-containing protein</fullName>
    </recommendedName>
</protein>
<evidence type="ECO:0000313" key="2">
    <source>
        <dbReference type="EMBL" id="KYG27721.1"/>
    </source>
</evidence>
<dbReference type="Pfam" id="PF07728">
    <property type="entry name" value="AAA_5"/>
    <property type="match status" value="1"/>
</dbReference>
<dbReference type="REBASE" id="150535">
    <property type="entry name" value="Btr13244ORF11065P"/>
</dbReference>
<dbReference type="InterPro" id="IPR011704">
    <property type="entry name" value="ATPase_dyneun-rel_AAA"/>
</dbReference>
<dbReference type="EMBL" id="LTAO01000036">
    <property type="protein sequence ID" value="KYG27721.1"/>
    <property type="molecule type" value="Genomic_DNA"/>
</dbReference>
<dbReference type="OrthoDB" id="9781481at2"/>
<evidence type="ECO:0000259" key="1">
    <source>
        <dbReference type="Pfam" id="PF07728"/>
    </source>
</evidence>
<comment type="caution">
    <text evidence="2">The sequence shown here is derived from an EMBL/GenBank/DDBJ whole genome shotgun (WGS) entry which is preliminary data.</text>
</comment>
<dbReference type="PANTHER" id="PTHR37291">
    <property type="entry name" value="5-METHYLCYTOSINE-SPECIFIC RESTRICTION ENZYME B"/>
    <property type="match status" value="1"/>
</dbReference>
<feature type="domain" description="ATPase dynein-related AAA" evidence="1">
    <location>
        <begin position="223"/>
        <end position="402"/>
    </location>
</feature>
<name>A0A162D1I6_9BACI</name>
<dbReference type="SUPFAM" id="SSF52540">
    <property type="entry name" value="P-loop containing nucleoside triphosphate hydrolases"/>
    <property type="match status" value="1"/>
</dbReference>
<dbReference type="RefSeq" id="WP_061949850.1">
    <property type="nucleotide sequence ID" value="NZ_LTAO01000036.1"/>
</dbReference>
<dbReference type="STRING" id="519424.AZF04_11065"/>